<evidence type="ECO:0000313" key="3">
    <source>
        <dbReference type="EMBL" id="MBP4138398.1"/>
    </source>
</evidence>
<dbReference type="SUPFAM" id="SSF52218">
    <property type="entry name" value="Flavoproteins"/>
    <property type="match status" value="1"/>
</dbReference>
<dbReference type="InterPro" id="IPR029039">
    <property type="entry name" value="Flavoprotein-like_sf"/>
</dbReference>
<protein>
    <submittedName>
        <fullName evidence="3">NAD(P)H-dependent oxidoreductase</fullName>
    </submittedName>
</protein>
<dbReference type="GO" id="GO:0009055">
    <property type="term" value="F:electron transfer activity"/>
    <property type="evidence" value="ECO:0007669"/>
    <property type="project" value="TreeGrafter"/>
</dbReference>
<feature type="domain" description="Flavodoxin-like fold" evidence="2">
    <location>
        <begin position="18"/>
        <end position="172"/>
    </location>
</feature>
<organism evidence="3 4">
    <name type="scientific">Flavobacterium geliluteum</name>
    <dbReference type="NCBI Taxonomy" id="2816120"/>
    <lineage>
        <taxon>Bacteria</taxon>
        <taxon>Pseudomonadati</taxon>
        <taxon>Bacteroidota</taxon>
        <taxon>Flavobacteriia</taxon>
        <taxon>Flavobacteriales</taxon>
        <taxon>Flavobacteriaceae</taxon>
        <taxon>Flavobacterium</taxon>
    </lineage>
</organism>
<keyword evidence="4" id="KW-1185">Reference proteome</keyword>
<gene>
    <name evidence="3" type="ORF">J3495_09890</name>
</gene>
<comment type="caution">
    <text evidence="3">The sequence shown here is derived from an EMBL/GenBank/DDBJ whole genome shotgun (WGS) entry which is preliminary data.</text>
</comment>
<keyword evidence="1" id="KW-0560">Oxidoreductase</keyword>
<dbReference type="Pfam" id="PF02525">
    <property type="entry name" value="Flavodoxin_2"/>
    <property type="match status" value="1"/>
</dbReference>
<dbReference type="CDD" id="cd00531">
    <property type="entry name" value="NTF2_like"/>
    <property type="match status" value="1"/>
</dbReference>
<dbReference type="PANTHER" id="PTHR47307:SF1">
    <property type="entry name" value="GLUTATHIONE-REGULATED POTASSIUM-EFFLUX SYSTEM ANCILLARY PROTEIN KEFG"/>
    <property type="match status" value="1"/>
</dbReference>
<dbReference type="InterPro" id="IPR046980">
    <property type="entry name" value="KefG/KefF"/>
</dbReference>
<dbReference type="Gene3D" id="3.10.450.50">
    <property type="match status" value="1"/>
</dbReference>
<accession>A0A940XFN1</accession>
<dbReference type="Proteomes" id="UP000675047">
    <property type="component" value="Unassembled WGS sequence"/>
</dbReference>
<evidence type="ECO:0000259" key="2">
    <source>
        <dbReference type="Pfam" id="PF02525"/>
    </source>
</evidence>
<proteinExistence type="predicted"/>
<dbReference type="RefSeq" id="WP_210666386.1">
    <property type="nucleotide sequence ID" value="NZ_JAGFBV010000013.1"/>
</dbReference>
<dbReference type="EMBL" id="JAGFBV010000013">
    <property type="protein sequence ID" value="MBP4138398.1"/>
    <property type="molecule type" value="Genomic_DNA"/>
</dbReference>
<dbReference type="SUPFAM" id="SSF54427">
    <property type="entry name" value="NTF2-like"/>
    <property type="match status" value="1"/>
</dbReference>
<reference evidence="3 4" key="1">
    <citation type="submission" date="2021-03" db="EMBL/GenBank/DDBJ databases">
        <title>Flavobacterium Flabelliformis Sp. Nov. And Flavobacterium Geliluteum Sp. Nov., Two Novel Multidrug Resistant Psychrophilic Species Isolated From Antarctica.</title>
        <authorList>
            <person name="Kralova S."/>
            <person name="Busse H.J."/>
            <person name="Bezdicek M."/>
            <person name="Nykrynova M."/>
            <person name="Kroupova E."/>
            <person name="Krsek D."/>
            <person name="Sedlacek I."/>
        </authorList>
    </citation>
    <scope>NUCLEOTIDE SEQUENCE [LARGE SCALE GENOMIC DNA]</scope>
    <source>
        <strain evidence="3 4">P7388</strain>
    </source>
</reference>
<dbReference type="AlphaFoldDB" id="A0A940XFN1"/>
<dbReference type="InterPro" id="IPR003680">
    <property type="entry name" value="Flavodoxin_fold"/>
</dbReference>
<dbReference type="PANTHER" id="PTHR47307">
    <property type="entry name" value="GLUTATHIONE-REGULATED POTASSIUM-EFFLUX SYSTEM ANCILLARY PROTEIN KEFG"/>
    <property type="match status" value="1"/>
</dbReference>
<name>A0A940XFN1_9FLAO</name>
<dbReference type="InterPro" id="IPR032710">
    <property type="entry name" value="NTF2-like_dom_sf"/>
</dbReference>
<sequence>MITKNSTTQINSLNRGNMKTLVVLSHPDLESSIANKTIIEHIKKTVPTSQLEVRHLESLYPDYKIDIEKEQAALLNAGILIFQHPLYWYATPSILKKYLDDVMTWGFAYGTGGDKLKGKQFLQSITLGGSKESFTPLGYNRFSVEDILKPMQQSVYHMQMIYNLPLYSYRNAYVPEIYNSMWEVKETAIAHAKKLIEKIQDFSKGNQEKVEAFIHKWFSHFDRLDENGYFIQYLHKDVEFTFPGYGKMKGHPEFNEWYRSIKEKLEAPTKHEVQNLIIEETERNQFDIRFQVQFKAREKESQKEIDVVETENWKLIWDENSDRPIIEKYIVTI</sequence>
<dbReference type="GO" id="GO:0010181">
    <property type="term" value="F:FMN binding"/>
    <property type="evidence" value="ECO:0007669"/>
    <property type="project" value="TreeGrafter"/>
</dbReference>
<dbReference type="Gene3D" id="3.40.50.360">
    <property type="match status" value="1"/>
</dbReference>
<dbReference type="GO" id="GO:0003955">
    <property type="term" value="F:NAD(P)H dehydrogenase (quinone) activity"/>
    <property type="evidence" value="ECO:0007669"/>
    <property type="project" value="TreeGrafter"/>
</dbReference>
<evidence type="ECO:0000313" key="4">
    <source>
        <dbReference type="Proteomes" id="UP000675047"/>
    </source>
</evidence>
<evidence type="ECO:0000256" key="1">
    <source>
        <dbReference type="ARBA" id="ARBA00023002"/>
    </source>
</evidence>